<dbReference type="EMBL" id="QPMM01000004">
    <property type="protein sequence ID" value="RFS23377.1"/>
    <property type="molecule type" value="Genomic_DNA"/>
</dbReference>
<evidence type="ECO:0000313" key="2">
    <source>
        <dbReference type="EMBL" id="RFS23377.1"/>
    </source>
</evidence>
<dbReference type="RefSeq" id="WP_116975570.1">
    <property type="nucleotide sequence ID" value="NZ_QPMM01000004.1"/>
</dbReference>
<comment type="caution">
    <text evidence="2">The sequence shown here is derived from an EMBL/GenBank/DDBJ whole genome shotgun (WGS) entry which is preliminary data.</text>
</comment>
<evidence type="ECO:0000259" key="1">
    <source>
        <dbReference type="PROSITE" id="PS50106"/>
    </source>
</evidence>
<gene>
    <name evidence="2" type="ORF">DVR12_10190</name>
</gene>
<dbReference type="SUPFAM" id="SSF52096">
    <property type="entry name" value="ClpP/crotonase"/>
    <property type="match status" value="1"/>
</dbReference>
<dbReference type="Gene3D" id="3.90.226.10">
    <property type="entry name" value="2-enoyl-CoA Hydratase, Chain A, domain 1"/>
    <property type="match status" value="1"/>
</dbReference>
<dbReference type="PROSITE" id="PS51257">
    <property type="entry name" value="PROKAR_LIPOPROTEIN"/>
    <property type="match status" value="1"/>
</dbReference>
<dbReference type="PANTHER" id="PTHR32060:SF30">
    <property type="entry name" value="CARBOXY-TERMINAL PROCESSING PROTEASE CTPA"/>
    <property type="match status" value="1"/>
</dbReference>
<dbReference type="Gene3D" id="2.30.42.10">
    <property type="match status" value="1"/>
</dbReference>
<dbReference type="InterPro" id="IPR029045">
    <property type="entry name" value="ClpP/crotonase-like_dom_sf"/>
</dbReference>
<dbReference type="GO" id="GO:0007165">
    <property type="term" value="P:signal transduction"/>
    <property type="evidence" value="ECO:0007669"/>
    <property type="project" value="TreeGrafter"/>
</dbReference>
<dbReference type="InterPro" id="IPR001478">
    <property type="entry name" value="PDZ"/>
</dbReference>
<reference evidence="2 3" key="1">
    <citation type="submission" date="2018-07" db="EMBL/GenBank/DDBJ databases">
        <title>Chitinophaga K2CV101002-2 sp. nov., isolated from a monsoon evergreen broad-leaved forest soil.</title>
        <authorList>
            <person name="Lv Y."/>
        </authorList>
    </citation>
    <scope>NUCLEOTIDE SEQUENCE [LARGE SCALE GENOMIC DNA]</scope>
    <source>
        <strain evidence="2 3">GDMCC 1.1288</strain>
    </source>
</reference>
<protein>
    <recommendedName>
        <fullName evidence="1">PDZ domain-containing protein</fullName>
    </recommendedName>
</protein>
<dbReference type="AlphaFoldDB" id="A0A3E1YBB7"/>
<dbReference type="InterPro" id="IPR036034">
    <property type="entry name" value="PDZ_sf"/>
</dbReference>
<dbReference type="PANTHER" id="PTHR32060">
    <property type="entry name" value="TAIL-SPECIFIC PROTEASE"/>
    <property type="match status" value="1"/>
</dbReference>
<dbReference type="GO" id="GO:0030288">
    <property type="term" value="C:outer membrane-bounded periplasmic space"/>
    <property type="evidence" value="ECO:0007669"/>
    <property type="project" value="TreeGrafter"/>
</dbReference>
<organism evidence="2 3">
    <name type="scientific">Chitinophaga silvatica</name>
    <dbReference type="NCBI Taxonomy" id="2282649"/>
    <lineage>
        <taxon>Bacteria</taxon>
        <taxon>Pseudomonadati</taxon>
        <taxon>Bacteroidota</taxon>
        <taxon>Chitinophagia</taxon>
        <taxon>Chitinophagales</taxon>
        <taxon>Chitinophagaceae</taxon>
        <taxon>Chitinophaga</taxon>
    </lineage>
</organism>
<proteinExistence type="predicted"/>
<dbReference type="Proteomes" id="UP000260644">
    <property type="component" value="Unassembled WGS sequence"/>
</dbReference>
<dbReference type="GO" id="GO:0006508">
    <property type="term" value="P:proteolysis"/>
    <property type="evidence" value="ECO:0007669"/>
    <property type="project" value="InterPro"/>
</dbReference>
<dbReference type="SUPFAM" id="SSF50156">
    <property type="entry name" value="PDZ domain-like"/>
    <property type="match status" value="1"/>
</dbReference>
<dbReference type="PROSITE" id="PS50106">
    <property type="entry name" value="PDZ"/>
    <property type="match status" value="1"/>
</dbReference>
<feature type="domain" description="PDZ" evidence="1">
    <location>
        <begin position="102"/>
        <end position="152"/>
    </location>
</feature>
<name>A0A3E1YBB7_9BACT</name>
<dbReference type="GO" id="GO:0008236">
    <property type="term" value="F:serine-type peptidase activity"/>
    <property type="evidence" value="ECO:0007669"/>
    <property type="project" value="InterPro"/>
</dbReference>
<dbReference type="OrthoDB" id="7168509at2"/>
<dbReference type="GO" id="GO:0004175">
    <property type="term" value="F:endopeptidase activity"/>
    <property type="evidence" value="ECO:0007669"/>
    <property type="project" value="TreeGrafter"/>
</dbReference>
<keyword evidence="3" id="KW-1185">Reference proteome</keyword>
<accession>A0A3E1YBB7</accession>
<dbReference type="Pfam" id="PF03572">
    <property type="entry name" value="Peptidase_S41"/>
    <property type="match status" value="1"/>
</dbReference>
<dbReference type="Gene3D" id="3.30.750.170">
    <property type="match status" value="1"/>
</dbReference>
<sequence length="479" mass="52944">MQRNRHFKTLLGGLLILSALFSCKKKESSIDTPPPTNGNSGAVTTNDSIFFVTKDIYLWTNVLPDSATFKPNSFSSTRKMFDSLITYESLDRYSFLDDGTTSRALQEGIVGDKGFEVGYQTDTTLFVVYVYPGSPADKAGIKRGWQLLSANGFTKFNYYDNGATDDALNEAFSTGSGNFQFKKPDGTTQQNTIASTTYQLNPILYSKLFDLSGVKVGYLVFNNFVALADVQTKLDSIFNAFAAAGAKKLIIDLRYNGGGLVETSEYIANRLVPAAKSNTVMYTQSFNDNVNNKKFSRIFQNMKALPYYPTYNWTDIFYSEATTYKTAKFSKIGSWELDQVNFLVSHSTVSASELLCNNLKPAMNIKLVGTTTYGKPVGFINITFGSYDVYAVCFQTKNSLGQGDYFTGLKPDITVGDDFSNDWGSFNDPLLKQSLIDMGVQASVLGRSARIASGRILATTTANRLQATKFKGMIQSFKR</sequence>
<evidence type="ECO:0000313" key="3">
    <source>
        <dbReference type="Proteomes" id="UP000260644"/>
    </source>
</evidence>
<dbReference type="InterPro" id="IPR005151">
    <property type="entry name" value="Tail-specific_protease"/>
</dbReference>